<sequence>MAQVDTKHKVLVANRHELAVGLGKKVVIEGKELALFLQKDGVVYAIEDSCPHLGGPLSEGMVSGEHVFCPLHDWKISLKTGEAAGADEGCVARFDVEVENEQVYVVMPGSV</sequence>
<feature type="domain" description="Rieske" evidence="7">
    <location>
        <begin position="10"/>
        <end position="105"/>
    </location>
</feature>
<dbReference type="GO" id="GO:0051537">
    <property type="term" value="F:2 iron, 2 sulfur cluster binding"/>
    <property type="evidence" value="ECO:0007669"/>
    <property type="project" value="UniProtKB-KW"/>
</dbReference>
<accession>A0A841PSE6</accession>
<dbReference type="Pfam" id="PF00355">
    <property type="entry name" value="Rieske"/>
    <property type="match status" value="1"/>
</dbReference>
<evidence type="ECO:0000313" key="9">
    <source>
        <dbReference type="Proteomes" id="UP000568839"/>
    </source>
</evidence>
<evidence type="ECO:0000259" key="7">
    <source>
        <dbReference type="PROSITE" id="PS51296"/>
    </source>
</evidence>
<dbReference type="Gene3D" id="2.102.10.10">
    <property type="entry name" value="Rieske [2Fe-2S] iron-sulphur domain"/>
    <property type="match status" value="1"/>
</dbReference>
<dbReference type="EC" id="1.7.1.15" evidence="8"/>
<keyword evidence="6" id="KW-0534">Nitrate assimilation</keyword>
<evidence type="ECO:0000256" key="6">
    <source>
        <dbReference type="ARBA" id="ARBA00023063"/>
    </source>
</evidence>
<dbReference type="PANTHER" id="PTHR21496:SF23">
    <property type="entry name" value="3-PHENYLPROPIONATE_CINNAMIC ACID DIOXYGENASE FERREDOXIN SUBUNIT"/>
    <property type="match status" value="1"/>
</dbReference>
<dbReference type="NCBIfam" id="TIGR02378">
    <property type="entry name" value="nirD_assim_sml"/>
    <property type="match status" value="1"/>
</dbReference>
<dbReference type="PROSITE" id="PS51296">
    <property type="entry name" value="RIESKE"/>
    <property type="match status" value="1"/>
</dbReference>
<dbReference type="InterPro" id="IPR017941">
    <property type="entry name" value="Rieske_2Fe-2S"/>
</dbReference>
<evidence type="ECO:0000256" key="2">
    <source>
        <dbReference type="ARBA" id="ARBA00022723"/>
    </source>
</evidence>
<protein>
    <submittedName>
        <fullName evidence="8">Nitrite reductase (NADH) small subunit</fullName>
        <ecNumber evidence="8">1.7.1.15</ecNumber>
    </submittedName>
</protein>
<dbReference type="Proteomes" id="UP000568839">
    <property type="component" value="Unassembled WGS sequence"/>
</dbReference>
<keyword evidence="1" id="KW-0001">2Fe-2S</keyword>
<evidence type="ECO:0000256" key="1">
    <source>
        <dbReference type="ARBA" id="ARBA00022714"/>
    </source>
</evidence>
<keyword evidence="2" id="KW-0479">Metal-binding</keyword>
<dbReference type="GO" id="GO:0046872">
    <property type="term" value="F:metal ion binding"/>
    <property type="evidence" value="ECO:0007669"/>
    <property type="project" value="UniProtKB-KW"/>
</dbReference>
<dbReference type="RefSeq" id="WP_184404045.1">
    <property type="nucleotide sequence ID" value="NZ_JACHHJ010000002.1"/>
</dbReference>
<dbReference type="PANTHER" id="PTHR21496">
    <property type="entry name" value="FERREDOXIN-RELATED"/>
    <property type="match status" value="1"/>
</dbReference>
<keyword evidence="9" id="KW-1185">Reference proteome</keyword>
<dbReference type="EMBL" id="JACHHJ010000002">
    <property type="protein sequence ID" value="MBB6450106.1"/>
    <property type="molecule type" value="Genomic_DNA"/>
</dbReference>
<dbReference type="GO" id="GO:0016705">
    <property type="term" value="F:oxidoreductase activity, acting on paired donors, with incorporation or reduction of molecular oxygen"/>
    <property type="evidence" value="ECO:0007669"/>
    <property type="project" value="UniProtKB-ARBA"/>
</dbReference>
<dbReference type="GO" id="GO:0042128">
    <property type="term" value="P:nitrate assimilation"/>
    <property type="evidence" value="ECO:0007669"/>
    <property type="project" value="UniProtKB-KW"/>
</dbReference>
<proteinExistence type="predicted"/>
<dbReference type="InterPro" id="IPR012748">
    <property type="entry name" value="Rieske-like_NirD"/>
</dbReference>
<dbReference type="GO" id="GO:0106316">
    <property type="term" value="F:nitrite reductase (NADH) activity"/>
    <property type="evidence" value="ECO:0007669"/>
    <property type="project" value="UniProtKB-EC"/>
</dbReference>
<dbReference type="AlphaFoldDB" id="A0A841PSE6"/>
<comment type="caution">
    <text evidence="8">The sequence shown here is derived from an EMBL/GenBank/DDBJ whole genome shotgun (WGS) entry which is preliminary data.</text>
</comment>
<evidence type="ECO:0000256" key="5">
    <source>
        <dbReference type="ARBA" id="ARBA00023014"/>
    </source>
</evidence>
<keyword evidence="3 8" id="KW-0560">Oxidoreductase</keyword>
<dbReference type="CDD" id="cd03530">
    <property type="entry name" value="Rieske_NirD_small_Bacillus"/>
    <property type="match status" value="1"/>
</dbReference>
<dbReference type="GO" id="GO:0004497">
    <property type="term" value="F:monooxygenase activity"/>
    <property type="evidence" value="ECO:0007669"/>
    <property type="project" value="UniProtKB-ARBA"/>
</dbReference>
<name>A0A841PSE6_9BACL</name>
<evidence type="ECO:0000256" key="3">
    <source>
        <dbReference type="ARBA" id="ARBA00023002"/>
    </source>
</evidence>
<reference evidence="8 9" key="1">
    <citation type="submission" date="2020-08" db="EMBL/GenBank/DDBJ databases">
        <title>Genomic Encyclopedia of Type Strains, Phase IV (KMG-IV): sequencing the most valuable type-strain genomes for metagenomic binning, comparative biology and taxonomic classification.</title>
        <authorList>
            <person name="Goeker M."/>
        </authorList>
    </citation>
    <scope>NUCLEOTIDE SEQUENCE [LARGE SCALE GENOMIC DNA]</scope>
    <source>
        <strain evidence="8 9">DSM 21769</strain>
    </source>
</reference>
<keyword evidence="4" id="KW-0408">Iron</keyword>
<organism evidence="8 9">
    <name type="scientific">Geomicrobium halophilum</name>
    <dbReference type="NCBI Taxonomy" id="549000"/>
    <lineage>
        <taxon>Bacteria</taxon>
        <taxon>Bacillati</taxon>
        <taxon>Bacillota</taxon>
        <taxon>Bacilli</taxon>
        <taxon>Bacillales</taxon>
        <taxon>Geomicrobium</taxon>
    </lineage>
</organism>
<evidence type="ECO:0000256" key="4">
    <source>
        <dbReference type="ARBA" id="ARBA00023004"/>
    </source>
</evidence>
<dbReference type="InterPro" id="IPR036922">
    <property type="entry name" value="Rieske_2Fe-2S_sf"/>
</dbReference>
<gene>
    <name evidence="8" type="ORF">HNR44_002084</name>
</gene>
<dbReference type="SUPFAM" id="SSF50022">
    <property type="entry name" value="ISP domain"/>
    <property type="match status" value="1"/>
</dbReference>
<keyword evidence="5" id="KW-0411">Iron-sulfur</keyword>
<evidence type="ECO:0000313" key="8">
    <source>
        <dbReference type="EMBL" id="MBB6450106.1"/>
    </source>
</evidence>